<feature type="region of interest" description="Disordered" evidence="1">
    <location>
        <begin position="57"/>
        <end position="90"/>
    </location>
</feature>
<dbReference type="EMBL" id="UYRR01025348">
    <property type="protein sequence ID" value="VDK34967.1"/>
    <property type="molecule type" value="Genomic_DNA"/>
</dbReference>
<keyword evidence="3" id="KW-1185">Reference proteome</keyword>
<evidence type="ECO:0000256" key="1">
    <source>
        <dbReference type="SAM" id="MobiDB-lite"/>
    </source>
</evidence>
<sequence length="106" mass="11573">MGEYQEYLKGLEAIGRAPPRDVEPQTFRPLAFGNPFKVDKVCKSIAVDEVGEGNILGVASKGDTHKKRSNSSSVTSQSSSRPPRRKPGPLARNALSLWRYVSNSIS</sequence>
<dbReference type="OrthoDB" id="5855876at2759"/>
<gene>
    <name evidence="2" type="ORF">ASIM_LOCUS8869</name>
</gene>
<protein>
    <submittedName>
        <fullName evidence="4">Reverse transcriptase domain-containing protein</fullName>
    </submittedName>
</protein>
<name>A0A0M3JN88_ANISI</name>
<reference evidence="2 3" key="2">
    <citation type="submission" date="2018-11" db="EMBL/GenBank/DDBJ databases">
        <authorList>
            <consortium name="Pathogen Informatics"/>
        </authorList>
    </citation>
    <scope>NUCLEOTIDE SEQUENCE [LARGE SCALE GENOMIC DNA]</scope>
</reference>
<accession>A0A0M3JN88</accession>
<dbReference type="InterPro" id="IPR051113">
    <property type="entry name" value="Integrator_subunit6"/>
</dbReference>
<dbReference type="GO" id="GO:0032039">
    <property type="term" value="C:integrator complex"/>
    <property type="evidence" value="ECO:0007669"/>
    <property type="project" value="TreeGrafter"/>
</dbReference>
<dbReference type="GO" id="GO:0034472">
    <property type="term" value="P:snRNA 3'-end processing"/>
    <property type="evidence" value="ECO:0007669"/>
    <property type="project" value="TreeGrafter"/>
</dbReference>
<evidence type="ECO:0000313" key="3">
    <source>
        <dbReference type="Proteomes" id="UP000267096"/>
    </source>
</evidence>
<dbReference type="PANTHER" id="PTHR12957:SF2">
    <property type="entry name" value="INTEGRATOR COMPLEX SUBUNIT 6"/>
    <property type="match status" value="1"/>
</dbReference>
<reference evidence="4" key="1">
    <citation type="submission" date="2017-02" db="UniProtKB">
        <authorList>
            <consortium name="WormBaseParasite"/>
        </authorList>
    </citation>
    <scope>IDENTIFICATION</scope>
</reference>
<organism evidence="4">
    <name type="scientific">Anisakis simplex</name>
    <name type="common">Herring worm</name>
    <dbReference type="NCBI Taxonomy" id="6269"/>
    <lineage>
        <taxon>Eukaryota</taxon>
        <taxon>Metazoa</taxon>
        <taxon>Ecdysozoa</taxon>
        <taxon>Nematoda</taxon>
        <taxon>Chromadorea</taxon>
        <taxon>Rhabditida</taxon>
        <taxon>Spirurina</taxon>
        <taxon>Ascaridomorpha</taxon>
        <taxon>Ascaridoidea</taxon>
        <taxon>Anisakidae</taxon>
        <taxon>Anisakis</taxon>
        <taxon>Anisakis simplex complex</taxon>
    </lineage>
</organism>
<dbReference type="AlphaFoldDB" id="A0A0M3JN88"/>
<evidence type="ECO:0000313" key="4">
    <source>
        <dbReference type="WBParaSite" id="ASIM_0000912801-mRNA-1"/>
    </source>
</evidence>
<evidence type="ECO:0000313" key="2">
    <source>
        <dbReference type="EMBL" id="VDK34967.1"/>
    </source>
</evidence>
<dbReference type="WBParaSite" id="ASIM_0000912801-mRNA-1">
    <property type="protein sequence ID" value="ASIM_0000912801-mRNA-1"/>
    <property type="gene ID" value="ASIM_0000912801"/>
</dbReference>
<proteinExistence type="predicted"/>
<dbReference type="PANTHER" id="PTHR12957">
    <property type="entry name" value="DEAD/H BOX POLYPEPTIDE 26/DICE1-RELATED"/>
    <property type="match status" value="1"/>
</dbReference>
<feature type="compositionally biased region" description="Low complexity" evidence="1">
    <location>
        <begin position="70"/>
        <end position="81"/>
    </location>
</feature>
<dbReference type="Proteomes" id="UP000267096">
    <property type="component" value="Unassembled WGS sequence"/>
</dbReference>